<evidence type="ECO:0000313" key="1">
    <source>
        <dbReference type="Proteomes" id="UP000790787"/>
    </source>
</evidence>
<gene>
    <name evidence="2" type="primary">LOC142180320</name>
</gene>
<reference evidence="1" key="1">
    <citation type="journal article" date="2014" name="Nat. Commun.">
        <title>The tobacco genome sequence and its comparison with those of tomato and potato.</title>
        <authorList>
            <person name="Sierro N."/>
            <person name="Battey J.N."/>
            <person name="Ouadi S."/>
            <person name="Bakaher N."/>
            <person name="Bovet L."/>
            <person name="Willig A."/>
            <person name="Goepfert S."/>
            <person name="Peitsch M.C."/>
            <person name="Ivanov N.V."/>
        </authorList>
    </citation>
    <scope>NUCLEOTIDE SEQUENCE [LARGE SCALE GENOMIC DNA]</scope>
</reference>
<organism evidence="1 2">
    <name type="scientific">Nicotiana tabacum</name>
    <name type="common">Common tobacco</name>
    <dbReference type="NCBI Taxonomy" id="4097"/>
    <lineage>
        <taxon>Eukaryota</taxon>
        <taxon>Viridiplantae</taxon>
        <taxon>Streptophyta</taxon>
        <taxon>Embryophyta</taxon>
        <taxon>Tracheophyta</taxon>
        <taxon>Spermatophyta</taxon>
        <taxon>Magnoliopsida</taxon>
        <taxon>eudicotyledons</taxon>
        <taxon>Gunneridae</taxon>
        <taxon>Pentapetalae</taxon>
        <taxon>asterids</taxon>
        <taxon>lamiids</taxon>
        <taxon>Solanales</taxon>
        <taxon>Solanaceae</taxon>
        <taxon>Nicotianoideae</taxon>
        <taxon>Nicotianeae</taxon>
        <taxon>Nicotiana</taxon>
    </lineage>
</organism>
<name>A0AC58UEY6_TOBAC</name>
<proteinExistence type="predicted"/>
<dbReference type="Proteomes" id="UP000790787">
    <property type="component" value="Chromosome 1"/>
</dbReference>
<dbReference type="RefSeq" id="XP_075108067.1">
    <property type="nucleotide sequence ID" value="XM_075251966.1"/>
</dbReference>
<protein>
    <submittedName>
        <fullName evidence="2">Uncharacterized protein LOC142180320</fullName>
    </submittedName>
</protein>
<accession>A0AC58UEY6</accession>
<evidence type="ECO:0000313" key="2">
    <source>
        <dbReference type="RefSeq" id="XP_075108067.1"/>
    </source>
</evidence>
<keyword evidence="1" id="KW-1185">Reference proteome</keyword>
<sequence length="379" mass="42393">MGFRGNPASRNERLQRQRTFTELGETYIALFHKLRQLGLLNPVEPRLPNPLPQNMDHSVRNEYCSGAPGHDTEKCWRLKHAIQDLIDTNKIEVQAPEAPNINQNPLPKHPEAHMIELLHEGGELKKPSQTVMMIRATPKEKSIDEEAGVQLKEEDVKPVVILGKNPSAATRKPEPAKLVITGASSTPVVVVKGVCREPVIIKPVVQTPVIDSKAVPWKYEKAVVMYKGQQVEENSCEVQGLTRSGRCFALAELRRPNPAATKKPVSEEEAEEFLKKMKVQDYSVVEQLKKTPAQISLLSLLIHSDEHRRALMKILNEAHVPNEISVNHLETIANKIFEVNRVTFSDVDLPVEGTEHNKALYLTVKCEDSAVTRALVDNG</sequence>
<reference evidence="2" key="2">
    <citation type="submission" date="2025-08" db="UniProtKB">
        <authorList>
            <consortium name="RefSeq"/>
        </authorList>
    </citation>
    <scope>IDENTIFICATION</scope>
    <source>
        <tissue evidence="2">Leaf</tissue>
    </source>
</reference>